<dbReference type="Pfam" id="PF26169">
    <property type="entry name" value="HHH_XRCC3_RpoA"/>
    <property type="match status" value="1"/>
</dbReference>
<name>A0AAV1HJL1_XYRNO</name>
<keyword evidence="4" id="KW-0227">DNA damage</keyword>
<keyword evidence="7" id="KW-0233">DNA recombination</keyword>
<evidence type="ECO:0000256" key="2">
    <source>
        <dbReference type="ARBA" id="ARBA00007095"/>
    </source>
</evidence>
<keyword evidence="3" id="KW-0547">Nucleotide-binding</keyword>
<dbReference type="InterPro" id="IPR016467">
    <property type="entry name" value="DNA_recomb/repair_RecA-like"/>
</dbReference>
<reference evidence="12" key="1">
    <citation type="submission" date="2023-08" db="EMBL/GenBank/DDBJ databases">
        <authorList>
            <person name="Alioto T."/>
            <person name="Alioto T."/>
            <person name="Gomez Garrido J."/>
        </authorList>
    </citation>
    <scope>NUCLEOTIDE SEQUENCE</scope>
</reference>
<dbReference type="Gene3D" id="3.40.50.300">
    <property type="entry name" value="P-loop containing nucleotide triphosphate hydrolases"/>
    <property type="match status" value="1"/>
</dbReference>
<dbReference type="GO" id="GO:0005524">
    <property type="term" value="F:ATP binding"/>
    <property type="evidence" value="ECO:0007669"/>
    <property type="project" value="UniProtKB-KW"/>
</dbReference>
<evidence type="ECO:0000259" key="11">
    <source>
        <dbReference type="PROSITE" id="PS50162"/>
    </source>
</evidence>
<dbReference type="CDD" id="cd19492">
    <property type="entry name" value="Rad51C"/>
    <property type="match status" value="1"/>
</dbReference>
<evidence type="ECO:0000256" key="8">
    <source>
        <dbReference type="ARBA" id="ARBA00023204"/>
    </source>
</evidence>
<keyword evidence="6" id="KW-0238">DNA-binding</keyword>
<dbReference type="InterPro" id="IPR052093">
    <property type="entry name" value="HR_Repair_Mediator"/>
</dbReference>
<evidence type="ECO:0000256" key="5">
    <source>
        <dbReference type="ARBA" id="ARBA00022840"/>
    </source>
</evidence>
<protein>
    <recommendedName>
        <fullName evidence="10">DNA repair protein RAD51 homolog 3</fullName>
    </recommendedName>
</protein>
<accession>A0AAV1HJL1</accession>
<dbReference type="Proteomes" id="UP001178508">
    <property type="component" value="Chromosome 22"/>
</dbReference>
<dbReference type="InterPro" id="IPR058766">
    <property type="entry name" value="HHH_XRCC3_RAD51B"/>
</dbReference>
<dbReference type="GO" id="GO:0000400">
    <property type="term" value="F:four-way junction DNA binding"/>
    <property type="evidence" value="ECO:0007669"/>
    <property type="project" value="TreeGrafter"/>
</dbReference>
<dbReference type="GO" id="GO:0033063">
    <property type="term" value="C:Rad51B-Rad51C-Rad51D-XRCC2 complex"/>
    <property type="evidence" value="ECO:0007669"/>
    <property type="project" value="TreeGrafter"/>
</dbReference>
<evidence type="ECO:0000256" key="9">
    <source>
        <dbReference type="ARBA" id="ARBA00023242"/>
    </source>
</evidence>
<dbReference type="InterPro" id="IPR020588">
    <property type="entry name" value="RecA_ATP-bd"/>
</dbReference>
<comment type="similarity">
    <text evidence="2">Belongs to the RecA family. RAD51 subfamily.</text>
</comment>
<proteinExistence type="inferred from homology"/>
<keyword evidence="9" id="KW-0539">Nucleus</keyword>
<dbReference type="PANTHER" id="PTHR46239">
    <property type="entry name" value="DNA REPAIR PROTEIN RAD51 HOMOLOG 3 RAD51C"/>
    <property type="match status" value="1"/>
</dbReference>
<dbReference type="GO" id="GO:0000707">
    <property type="term" value="P:meiotic DNA recombinase assembly"/>
    <property type="evidence" value="ECO:0007669"/>
    <property type="project" value="TreeGrafter"/>
</dbReference>
<dbReference type="Pfam" id="PF08423">
    <property type="entry name" value="Rad51"/>
    <property type="match status" value="1"/>
</dbReference>
<comment type="subcellular location">
    <subcellularLocation>
        <location evidence="1">Nucleus</location>
    </subcellularLocation>
</comment>
<evidence type="ECO:0000313" key="13">
    <source>
        <dbReference type="Proteomes" id="UP001178508"/>
    </source>
</evidence>
<dbReference type="InterPro" id="IPR013632">
    <property type="entry name" value="Rad51_C"/>
</dbReference>
<dbReference type="GO" id="GO:0007131">
    <property type="term" value="P:reciprocal meiotic recombination"/>
    <property type="evidence" value="ECO:0007669"/>
    <property type="project" value="TreeGrafter"/>
</dbReference>
<dbReference type="PROSITE" id="PS50162">
    <property type="entry name" value="RECA_2"/>
    <property type="match status" value="1"/>
</dbReference>
<evidence type="ECO:0000256" key="6">
    <source>
        <dbReference type="ARBA" id="ARBA00023125"/>
    </source>
</evidence>
<keyword evidence="13" id="KW-1185">Reference proteome</keyword>
<dbReference type="AlphaFoldDB" id="A0AAV1HJL1"/>
<evidence type="ECO:0000256" key="4">
    <source>
        <dbReference type="ARBA" id="ARBA00022763"/>
    </source>
</evidence>
<dbReference type="PIRSF" id="PIRSF005856">
    <property type="entry name" value="Rad51"/>
    <property type="match status" value="1"/>
</dbReference>
<evidence type="ECO:0000256" key="3">
    <source>
        <dbReference type="ARBA" id="ARBA00022741"/>
    </source>
</evidence>
<dbReference type="GO" id="GO:0140664">
    <property type="term" value="F:ATP-dependent DNA damage sensor activity"/>
    <property type="evidence" value="ECO:0007669"/>
    <property type="project" value="InterPro"/>
</dbReference>
<sequence>MFGVNLASTLKMQRSVSSLNLNLSVRARLISAGIQSTRDLLHVSPKQLSSETGLSQQEALEVLQVVSTGLGGASISALELLQREEEEPKSIVTFCSQLDTALAGGLPVGKTTEVCGTPGTGKTQLCLQLAVDVQVPPCFGGVGGQVVFIDTEGTFLLQRVTDMAAAAVQHCALLVEDDEQRVAMTTFSVETILSNIFLVCCHDYLELLAELHLLPDFLSEHPRVRLLVIDSLAFPFRQHFDELSQRTRLLNGLTQQLIAMATNQNLAVVLTNHMTTRLQGSKSQLVPALGESWGHAPTIRLLLQWAGSRRLAAIFKSSGHMDSTIQYQITSEGFRDADQLEQP</sequence>
<evidence type="ECO:0000256" key="1">
    <source>
        <dbReference type="ARBA" id="ARBA00004123"/>
    </source>
</evidence>
<dbReference type="InterPro" id="IPR027417">
    <property type="entry name" value="P-loop_NTPase"/>
</dbReference>
<dbReference type="GO" id="GO:0005657">
    <property type="term" value="C:replication fork"/>
    <property type="evidence" value="ECO:0007669"/>
    <property type="project" value="TreeGrafter"/>
</dbReference>
<gene>
    <name evidence="12" type="ORF">XNOV1_A002148</name>
</gene>
<organism evidence="12 13">
    <name type="scientific">Xyrichtys novacula</name>
    <name type="common">Pearly razorfish</name>
    <name type="synonym">Hemipteronotus novacula</name>
    <dbReference type="NCBI Taxonomy" id="13765"/>
    <lineage>
        <taxon>Eukaryota</taxon>
        <taxon>Metazoa</taxon>
        <taxon>Chordata</taxon>
        <taxon>Craniata</taxon>
        <taxon>Vertebrata</taxon>
        <taxon>Euteleostomi</taxon>
        <taxon>Actinopterygii</taxon>
        <taxon>Neopterygii</taxon>
        <taxon>Teleostei</taxon>
        <taxon>Neoteleostei</taxon>
        <taxon>Acanthomorphata</taxon>
        <taxon>Eupercaria</taxon>
        <taxon>Labriformes</taxon>
        <taxon>Labridae</taxon>
        <taxon>Xyrichtys</taxon>
    </lineage>
</organism>
<dbReference type="EMBL" id="OY660885">
    <property type="protein sequence ID" value="CAJ1085691.1"/>
    <property type="molecule type" value="Genomic_DNA"/>
</dbReference>
<dbReference type="GO" id="GO:0008821">
    <property type="term" value="F:crossover junction DNA endonuclease activity"/>
    <property type="evidence" value="ECO:0007669"/>
    <property type="project" value="TreeGrafter"/>
</dbReference>
<evidence type="ECO:0000313" key="12">
    <source>
        <dbReference type="EMBL" id="CAJ1085691.1"/>
    </source>
</evidence>
<dbReference type="GO" id="GO:0033065">
    <property type="term" value="C:Rad51C-XRCC3 complex"/>
    <property type="evidence" value="ECO:0007669"/>
    <property type="project" value="TreeGrafter"/>
</dbReference>
<evidence type="ECO:0000256" key="10">
    <source>
        <dbReference type="ARBA" id="ARBA00040674"/>
    </source>
</evidence>
<feature type="domain" description="RecA family profile 1" evidence="11">
    <location>
        <begin position="87"/>
        <end position="274"/>
    </location>
</feature>
<evidence type="ECO:0000256" key="7">
    <source>
        <dbReference type="ARBA" id="ARBA00023172"/>
    </source>
</evidence>
<dbReference type="PANTHER" id="PTHR46239:SF1">
    <property type="entry name" value="DNA REPAIR PROTEIN RAD51 HOMOLOG 3"/>
    <property type="match status" value="1"/>
</dbReference>
<keyword evidence="5" id="KW-0067">ATP-binding</keyword>
<dbReference type="SUPFAM" id="SSF52540">
    <property type="entry name" value="P-loop containing nucleoside triphosphate hydrolases"/>
    <property type="match status" value="1"/>
</dbReference>
<keyword evidence="8" id="KW-0234">DNA repair</keyword>